<dbReference type="PANTHER" id="PTHR34591">
    <property type="entry name" value="OS03G0653100 PROTEIN-RELATED"/>
    <property type="match status" value="1"/>
</dbReference>
<keyword evidence="3" id="KW-1185">Reference proteome</keyword>
<sequence length="415" mass="46935">MEEETKAIAALPDDALAGVLCVLPPRSLGVAQCVCKAWRDIIDDRALLLPHLHLLPRSVRGVFINYTGHYRPHLFSRPCSSSSTFPRIDGLLSFMIDDNEDEWWLVIDHCNGLLICHLDSGVYVCNPATQQWTLLPACATPSSSGPYYEGPYLAFDPAMSPHYEVFRIPSVPDDHQSMDQCWPPTPWKITVFSSRTGEWEDRFSMSNDMYQVIRTPSATVKYNRHLGRSKNGVFFGAGSKDKLWMWILNESGEHMEWSLKYECELTPRAYPRNLLAHNIWEVVEAENYDVSAANGEAIGIETAQNKESFEWNSDDDDTTVQIVDKVYFAPSFDEILGFHPFKEVVFLVLDFFGVMAYHLNSSKIQFLGYAHPDCYPRMHTNGIDESFVYTPCLIGELAEDGTGLRSSVTSADDDS</sequence>
<dbReference type="Gene3D" id="1.20.1280.50">
    <property type="match status" value="1"/>
</dbReference>
<comment type="caution">
    <text evidence="2">The sequence shown here is derived from an EMBL/GenBank/DDBJ whole genome shotgun (WGS) entry which is preliminary data.</text>
</comment>
<organism evidence="2 3">
    <name type="scientific">Eleusine coracana subsp. coracana</name>
    <dbReference type="NCBI Taxonomy" id="191504"/>
    <lineage>
        <taxon>Eukaryota</taxon>
        <taxon>Viridiplantae</taxon>
        <taxon>Streptophyta</taxon>
        <taxon>Embryophyta</taxon>
        <taxon>Tracheophyta</taxon>
        <taxon>Spermatophyta</taxon>
        <taxon>Magnoliopsida</taxon>
        <taxon>Liliopsida</taxon>
        <taxon>Poales</taxon>
        <taxon>Poaceae</taxon>
        <taxon>PACMAD clade</taxon>
        <taxon>Chloridoideae</taxon>
        <taxon>Cynodonteae</taxon>
        <taxon>Eleusininae</taxon>
        <taxon>Eleusine</taxon>
    </lineage>
</organism>
<dbReference type="PROSITE" id="PS50181">
    <property type="entry name" value="FBOX"/>
    <property type="match status" value="1"/>
</dbReference>
<name>A0AAV5DP96_ELECO</name>
<dbReference type="SMART" id="SM00256">
    <property type="entry name" value="FBOX"/>
    <property type="match status" value="1"/>
</dbReference>
<dbReference type="EMBL" id="BQKI01000021">
    <property type="protein sequence ID" value="GJN12006.1"/>
    <property type="molecule type" value="Genomic_DNA"/>
</dbReference>
<dbReference type="Proteomes" id="UP001054889">
    <property type="component" value="Unassembled WGS sequence"/>
</dbReference>
<reference evidence="2" key="2">
    <citation type="submission" date="2021-12" db="EMBL/GenBank/DDBJ databases">
        <title>Resequencing data analysis of finger millet.</title>
        <authorList>
            <person name="Hatakeyama M."/>
            <person name="Aluri S."/>
            <person name="Balachadran M.T."/>
            <person name="Sivarajan S.R."/>
            <person name="Poveda L."/>
            <person name="Shimizu-Inatsugi R."/>
            <person name="Schlapbach R."/>
            <person name="Sreeman S.M."/>
            <person name="Shimizu K.K."/>
        </authorList>
    </citation>
    <scope>NUCLEOTIDE SEQUENCE</scope>
</reference>
<evidence type="ECO:0000313" key="2">
    <source>
        <dbReference type="EMBL" id="GJN12006.1"/>
    </source>
</evidence>
<proteinExistence type="predicted"/>
<evidence type="ECO:0000313" key="3">
    <source>
        <dbReference type="Proteomes" id="UP001054889"/>
    </source>
</evidence>
<dbReference type="Pfam" id="PF12937">
    <property type="entry name" value="F-box-like"/>
    <property type="match status" value="1"/>
</dbReference>
<dbReference type="InterPro" id="IPR001810">
    <property type="entry name" value="F-box_dom"/>
</dbReference>
<protein>
    <recommendedName>
        <fullName evidence="1">F-box domain-containing protein</fullName>
    </recommendedName>
</protein>
<reference evidence="2" key="1">
    <citation type="journal article" date="2018" name="DNA Res.">
        <title>Multiple hybrid de novo genome assembly of finger millet, an orphan allotetraploid crop.</title>
        <authorList>
            <person name="Hatakeyama M."/>
            <person name="Aluri S."/>
            <person name="Balachadran M.T."/>
            <person name="Sivarajan S.R."/>
            <person name="Patrignani A."/>
            <person name="Gruter S."/>
            <person name="Poveda L."/>
            <person name="Shimizu-Inatsugi R."/>
            <person name="Baeten J."/>
            <person name="Francoijs K.J."/>
            <person name="Nataraja K.N."/>
            <person name="Reddy Y.A.N."/>
            <person name="Phadnis S."/>
            <person name="Ravikumar R.L."/>
            <person name="Schlapbach R."/>
            <person name="Sreeman S.M."/>
            <person name="Shimizu K.K."/>
        </authorList>
    </citation>
    <scope>NUCLEOTIDE SEQUENCE</scope>
</reference>
<dbReference type="PANTHER" id="PTHR34591:SF21">
    <property type="entry name" value="F-BOX DOMAIN CONTAINING PROTEIN, EXPRESSED"/>
    <property type="match status" value="1"/>
</dbReference>
<dbReference type="InterPro" id="IPR036047">
    <property type="entry name" value="F-box-like_dom_sf"/>
</dbReference>
<feature type="domain" description="F-box" evidence="1">
    <location>
        <begin position="5"/>
        <end position="52"/>
    </location>
</feature>
<evidence type="ECO:0000259" key="1">
    <source>
        <dbReference type="PROSITE" id="PS50181"/>
    </source>
</evidence>
<dbReference type="AlphaFoldDB" id="A0AAV5DP96"/>
<accession>A0AAV5DP96</accession>
<dbReference type="SUPFAM" id="SSF81383">
    <property type="entry name" value="F-box domain"/>
    <property type="match status" value="1"/>
</dbReference>
<gene>
    <name evidence="2" type="primary">ga30249</name>
    <name evidence="2" type="ORF">PR202_ga30249</name>
</gene>